<gene>
    <name evidence="4" type="ORF">BSZ05_20710</name>
</gene>
<dbReference type="NCBIfam" id="TIGR00254">
    <property type="entry name" value="GGDEF"/>
    <property type="match status" value="1"/>
</dbReference>
<feature type="domain" description="GGDEF" evidence="3">
    <location>
        <begin position="379"/>
        <end position="521"/>
    </location>
</feature>
<protein>
    <recommendedName>
        <fullName evidence="6">GGDEF domain-containing protein</fullName>
    </recommendedName>
</protein>
<dbReference type="PANTHER" id="PTHR33121:SF79">
    <property type="entry name" value="CYCLIC DI-GMP PHOSPHODIESTERASE PDED-RELATED"/>
    <property type="match status" value="1"/>
</dbReference>
<dbReference type="Pfam" id="PF00990">
    <property type="entry name" value="GGDEF"/>
    <property type="match status" value="1"/>
</dbReference>
<dbReference type="InterPro" id="IPR029787">
    <property type="entry name" value="Nucleotide_cyclase"/>
</dbReference>
<proteinExistence type="predicted"/>
<dbReference type="PANTHER" id="PTHR33121">
    <property type="entry name" value="CYCLIC DI-GMP PHOSPHODIESTERASE PDEF"/>
    <property type="match status" value="1"/>
</dbReference>
<evidence type="ECO:0008006" key="6">
    <source>
        <dbReference type="Google" id="ProtNLM"/>
    </source>
</evidence>
<dbReference type="InterPro" id="IPR043128">
    <property type="entry name" value="Rev_trsase/Diguanyl_cyclase"/>
</dbReference>
<name>A0AAN1FKB4_9VIBR</name>
<evidence type="ECO:0000259" key="3">
    <source>
        <dbReference type="PROSITE" id="PS50887"/>
    </source>
</evidence>
<dbReference type="Gene3D" id="3.20.20.450">
    <property type="entry name" value="EAL domain"/>
    <property type="match status" value="1"/>
</dbReference>
<feature type="transmembrane region" description="Helical" evidence="1">
    <location>
        <begin position="7"/>
        <end position="29"/>
    </location>
</feature>
<dbReference type="SUPFAM" id="SSF55073">
    <property type="entry name" value="Nucleotide cyclase"/>
    <property type="match status" value="1"/>
</dbReference>
<keyword evidence="1" id="KW-1133">Transmembrane helix</keyword>
<evidence type="ECO:0000313" key="5">
    <source>
        <dbReference type="Proteomes" id="UP000197092"/>
    </source>
</evidence>
<dbReference type="PROSITE" id="PS50883">
    <property type="entry name" value="EAL"/>
    <property type="match status" value="1"/>
</dbReference>
<dbReference type="Gene3D" id="3.30.70.270">
    <property type="match status" value="1"/>
</dbReference>
<dbReference type="InterPro" id="IPR035919">
    <property type="entry name" value="EAL_sf"/>
</dbReference>
<dbReference type="SMART" id="SM00052">
    <property type="entry name" value="EAL"/>
    <property type="match status" value="1"/>
</dbReference>
<dbReference type="AlphaFoldDB" id="A0AAN1FKB4"/>
<dbReference type="InterPro" id="IPR000160">
    <property type="entry name" value="GGDEF_dom"/>
</dbReference>
<dbReference type="InterPro" id="IPR001633">
    <property type="entry name" value="EAL_dom"/>
</dbReference>
<dbReference type="KEGG" id="vsh:BSZ05_20710"/>
<feature type="transmembrane region" description="Helical" evidence="1">
    <location>
        <begin position="280"/>
        <end position="299"/>
    </location>
</feature>
<reference evidence="5" key="1">
    <citation type="submission" date="2016-12" db="EMBL/GenBank/DDBJ databases">
        <title>Comparative genomic analysis reveals the diversity, evolution, and environmental adaptation strategies of the genus Vibrio.</title>
        <authorList>
            <person name="Lin H."/>
            <person name="Wang X."/>
            <person name="Zhang X.-H."/>
        </authorList>
    </citation>
    <scope>NUCLEOTIDE SEQUENCE [LARGE SCALE GENOMIC DNA]</scope>
    <source>
        <strain evidence="5">QT6D1</strain>
    </source>
</reference>
<sequence length="804" mass="90771">MKLLQRLHLALIPTIGVITLGAGALLYQWQLNEYKKLERSKWVANVEAALKATRFEIKGIDALGYEISGSTQFLRHIQDTGELSGRNFLESHINYVLSRDHSRQESNTAIYVLDEMFTMTAASSKSNPFSARSLPDDLYQHVFDSHVKVSLGEPFDQSGTIYQSLIGEVRYSSTGAYDPTLPPDDKYVVTRPDRSLLIVDGSLLEINVLFSKASQYPYISLEFSKGALEDNSSSNIVVTELDSEFIDGNVIRIAGAGLVVDLNILDYHYASIKKELVIEVFGYLVLVMLVLLIVIHFNIRRRILYPIDALLSEIHKGGLELRYFKRAKGTDEVSVLKNAYIDSLSKVKFEAEFDGLTRLANRRSFIHFVEQRIASYSTRTTYIVAWDIIDFRRINDLHGAKIADQVLKNLAREIEMFVGHYQEHRGTASSDYSVCRYGSNTFCVLIDANDESQVKSQIVNSEKTLKRAGVLDALPINLELAMAIFPLCHKEQANLWQKGLEVALNKAKQIKNQRSLVLFDDQLLKDLSRIDDIERVLLKCTQTHGFELRYMPLIDSKTMEISSLEVLVRCPVLQTKGIGPDEFIPVAEKANIIGLIDSWVIENALKDLQKMEADCGYTGSLSINISALELYNNEFIEHICSLCSRYGVKHHKVTLEVTETSYVRSTQDTVAIISGLREFGFKVSLDDFGTGYASINQLLHYPVDELKIDKSFVDRISDEVDQERMLNSIIALGHNCRAKVVGEGVENANQYRYLTEIGCDYLQGYFFSKPLGYSEFCEFYKDGRHETLSTKGPASKLLTINLKG</sequence>
<dbReference type="CDD" id="cd01948">
    <property type="entry name" value="EAL"/>
    <property type="match status" value="1"/>
</dbReference>
<organism evidence="4 5">
    <name type="scientific">Vibrio mediterranei</name>
    <dbReference type="NCBI Taxonomy" id="689"/>
    <lineage>
        <taxon>Bacteria</taxon>
        <taxon>Pseudomonadati</taxon>
        <taxon>Pseudomonadota</taxon>
        <taxon>Gammaproteobacteria</taxon>
        <taxon>Vibrionales</taxon>
        <taxon>Vibrionaceae</taxon>
        <taxon>Vibrio</taxon>
    </lineage>
</organism>
<dbReference type="SMART" id="SM00267">
    <property type="entry name" value="GGDEF"/>
    <property type="match status" value="1"/>
</dbReference>
<evidence type="ECO:0000313" key="4">
    <source>
        <dbReference type="EMBL" id="ASI92230.1"/>
    </source>
</evidence>
<keyword evidence="1" id="KW-0812">Transmembrane</keyword>
<dbReference type="SUPFAM" id="SSF141868">
    <property type="entry name" value="EAL domain-like"/>
    <property type="match status" value="1"/>
</dbReference>
<dbReference type="RefSeq" id="WP_088878220.1">
    <property type="nucleotide sequence ID" value="NZ_CP018309.1"/>
</dbReference>
<dbReference type="InterPro" id="IPR050706">
    <property type="entry name" value="Cyclic-di-GMP_PDE-like"/>
</dbReference>
<evidence type="ECO:0000259" key="2">
    <source>
        <dbReference type="PROSITE" id="PS50883"/>
    </source>
</evidence>
<accession>A0AAN1FKB4</accession>
<dbReference type="PROSITE" id="PS50887">
    <property type="entry name" value="GGDEF"/>
    <property type="match status" value="1"/>
</dbReference>
<feature type="domain" description="EAL" evidence="2">
    <location>
        <begin position="526"/>
        <end position="784"/>
    </location>
</feature>
<dbReference type="EMBL" id="CP018309">
    <property type="protein sequence ID" value="ASI92230.1"/>
    <property type="molecule type" value="Genomic_DNA"/>
</dbReference>
<dbReference type="Proteomes" id="UP000197092">
    <property type="component" value="Chromosome 2"/>
</dbReference>
<keyword evidence="1" id="KW-0472">Membrane</keyword>
<dbReference type="Pfam" id="PF00563">
    <property type="entry name" value="EAL"/>
    <property type="match status" value="1"/>
</dbReference>
<evidence type="ECO:0000256" key="1">
    <source>
        <dbReference type="SAM" id="Phobius"/>
    </source>
</evidence>
<dbReference type="GO" id="GO:0071111">
    <property type="term" value="F:cyclic-guanylate-specific phosphodiesterase activity"/>
    <property type="evidence" value="ECO:0007669"/>
    <property type="project" value="InterPro"/>
</dbReference>